<keyword evidence="4" id="KW-0804">Transcription</keyword>
<gene>
    <name evidence="6" type="ORF">QF025_005045</name>
</gene>
<dbReference type="EMBL" id="JAVIZN010000002">
    <property type="protein sequence ID" value="MDR6206325.1"/>
    <property type="molecule type" value="Genomic_DNA"/>
</dbReference>
<dbReference type="PROSITE" id="PS50931">
    <property type="entry name" value="HTH_LYSR"/>
    <property type="match status" value="2"/>
</dbReference>
<dbReference type="InterPro" id="IPR000847">
    <property type="entry name" value="LysR_HTH_N"/>
</dbReference>
<dbReference type="PANTHER" id="PTHR30419:SF14">
    <property type="entry name" value="LYSR FAMILY TRANSCRIPTIONAL REGULATOR"/>
    <property type="match status" value="1"/>
</dbReference>
<dbReference type="Pfam" id="PF03466">
    <property type="entry name" value="LysR_substrate"/>
    <property type="match status" value="1"/>
</dbReference>
<dbReference type="SUPFAM" id="SSF53850">
    <property type="entry name" value="Periplasmic binding protein-like II"/>
    <property type="match status" value="1"/>
</dbReference>
<dbReference type="InterPro" id="IPR036388">
    <property type="entry name" value="WH-like_DNA-bd_sf"/>
</dbReference>
<reference evidence="6 7" key="1">
    <citation type="submission" date="2023-08" db="EMBL/GenBank/DDBJ databases">
        <title>Genome sequencing of plant associated microbes to promote plant fitness in Sorghum bicolor and Oryza sativa.</title>
        <authorList>
            <person name="Coleman-Derr D."/>
        </authorList>
    </citation>
    <scope>NUCLEOTIDE SEQUENCE [LARGE SCALE GENOMIC DNA]</scope>
    <source>
        <strain evidence="6 7">SLBN-33</strain>
    </source>
</reference>
<evidence type="ECO:0000313" key="7">
    <source>
        <dbReference type="Proteomes" id="UP001245184"/>
    </source>
</evidence>
<dbReference type="SUPFAM" id="SSF46785">
    <property type="entry name" value="Winged helix' DNA-binding domain"/>
    <property type="match status" value="2"/>
</dbReference>
<accession>A0ABD5CP35</accession>
<dbReference type="InterPro" id="IPR050950">
    <property type="entry name" value="HTH-type_LysR_regulators"/>
</dbReference>
<evidence type="ECO:0000256" key="2">
    <source>
        <dbReference type="ARBA" id="ARBA00023015"/>
    </source>
</evidence>
<dbReference type="AlphaFoldDB" id="A0ABD5CP35"/>
<name>A0ABD5CP35_9BURK</name>
<dbReference type="InterPro" id="IPR036390">
    <property type="entry name" value="WH_DNA-bd_sf"/>
</dbReference>
<dbReference type="Gene3D" id="3.40.190.10">
    <property type="entry name" value="Periplasmic binding protein-like II"/>
    <property type="match status" value="2"/>
</dbReference>
<feature type="domain" description="HTH lysR-type" evidence="5">
    <location>
        <begin position="14"/>
        <end position="71"/>
    </location>
</feature>
<dbReference type="Proteomes" id="UP001245184">
    <property type="component" value="Unassembled WGS sequence"/>
</dbReference>
<evidence type="ECO:0000256" key="4">
    <source>
        <dbReference type="ARBA" id="ARBA00023163"/>
    </source>
</evidence>
<evidence type="ECO:0000313" key="6">
    <source>
        <dbReference type="EMBL" id="MDR6206325.1"/>
    </source>
</evidence>
<dbReference type="Gene3D" id="1.10.10.10">
    <property type="entry name" value="Winged helix-like DNA-binding domain superfamily/Winged helix DNA-binding domain"/>
    <property type="match status" value="2"/>
</dbReference>
<feature type="domain" description="HTH lysR-type" evidence="5">
    <location>
        <begin position="121"/>
        <end position="169"/>
    </location>
</feature>
<comment type="caution">
    <text evidence="6">The sequence shown here is derived from an EMBL/GenBank/DDBJ whole genome shotgun (WGS) entry which is preliminary data.</text>
</comment>
<dbReference type="GO" id="GO:0003677">
    <property type="term" value="F:DNA binding"/>
    <property type="evidence" value="ECO:0007669"/>
    <property type="project" value="UniProtKB-KW"/>
</dbReference>
<organism evidence="6 7">
    <name type="scientific">Paraburkholderia graminis</name>
    <dbReference type="NCBI Taxonomy" id="60548"/>
    <lineage>
        <taxon>Bacteria</taxon>
        <taxon>Pseudomonadati</taxon>
        <taxon>Pseudomonadota</taxon>
        <taxon>Betaproteobacteria</taxon>
        <taxon>Burkholderiales</taxon>
        <taxon>Burkholderiaceae</taxon>
        <taxon>Paraburkholderia</taxon>
    </lineage>
</organism>
<dbReference type="PRINTS" id="PR00039">
    <property type="entry name" value="HTHLYSR"/>
</dbReference>
<dbReference type="InterPro" id="IPR005119">
    <property type="entry name" value="LysR_subst-bd"/>
</dbReference>
<proteinExistence type="inferred from homology"/>
<evidence type="ECO:0000259" key="5">
    <source>
        <dbReference type="PROSITE" id="PS50931"/>
    </source>
</evidence>
<dbReference type="Pfam" id="PF00126">
    <property type="entry name" value="HTH_1"/>
    <property type="match status" value="2"/>
</dbReference>
<keyword evidence="3" id="KW-0238">DNA-binding</keyword>
<comment type="similarity">
    <text evidence="1">Belongs to the LysR transcriptional regulatory family.</text>
</comment>
<dbReference type="CDD" id="cd05466">
    <property type="entry name" value="PBP2_LTTR_substrate"/>
    <property type="match status" value="1"/>
</dbReference>
<dbReference type="RefSeq" id="WP_051153863.1">
    <property type="nucleotide sequence ID" value="NZ_ATXV01000001.1"/>
</dbReference>
<sequence>MAKHPDESPDDDLTRLRRLFLFDAVCEAGGIGQAATRAGRTQPAVSLAISKLEASFGGVLFERGFGGSELTAQGAILQRRVRRMLDQMERAVMGLTGQNSSAVNARNVCRHLTDTQVRCHIAIARAGSASEAAQQLGISQPAVHRAARQIEQTVGVSLYRRRVHSVSANAAGLEFARCLSLALYEIAQAREEIAYARGQLSGKVAIGVLPLMPPRLVARVIQRLRERYPSAHVTVDEGSHAALLRDLRMGTIDIIVGGLREPRLTGAVRETELFADPYVVAVRKGHRLARKKSIAPRDIANYEWVVPQHNVPRRSVIDSIFARLPIRPPVVVETSSLAMMMAMLVESDCITLLSRSQIREAYPGSEIVALELKTPEADRAVGYTVRADWLGTAVQSGFIEYLRQECSVDKAEGLREALMRYNFESTDRAGSRMRS</sequence>
<keyword evidence="2" id="KW-0805">Transcription regulation</keyword>
<evidence type="ECO:0000256" key="1">
    <source>
        <dbReference type="ARBA" id="ARBA00009437"/>
    </source>
</evidence>
<dbReference type="PANTHER" id="PTHR30419">
    <property type="entry name" value="HTH-TYPE TRANSCRIPTIONAL REGULATOR YBHD"/>
    <property type="match status" value="1"/>
</dbReference>
<protein>
    <submittedName>
        <fullName evidence="6">LysR family transcriptional regulator of gallate degradation</fullName>
    </submittedName>
</protein>
<evidence type="ECO:0000256" key="3">
    <source>
        <dbReference type="ARBA" id="ARBA00023125"/>
    </source>
</evidence>